<keyword evidence="3 13" id="KW-0547">Nucleotide-binding</keyword>
<evidence type="ECO:0000256" key="10">
    <source>
        <dbReference type="ARBA" id="ARBA00034808"/>
    </source>
</evidence>
<dbReference type="Pfam" id="PF21196">
    <property type="entry name" value="PcrA_UvrD_tudor"/>
    <property type="match status" value="1"/>
</dbReference>
<feature type="domain" description="UvrD-like helicase ATP-binding" evidence="14">
    <location>
        <begin position="22"/>
        <end position="343"/>
    </location>
</feature>
<dbReference type="EC" id="5.6.2.4" evidence="10"/>
<dbReference type="EMBL" id="CACRSL010000003">
    <property type="protein sequence ID" value="VYS99739.1"/>
    <property type="molecule type" value="Genomic_DNA"/>
</dbReference>
<dbReference type="GO" id="GO:0005829">
    <property type="term" value="C:cytosol"/>
    <property type="evidence" value="ECO:0007669"/>
    <property type="project" value="TreeGrafter"/>
</dbReference>
<name>A0A6N2T2W3_9FIRM</name>
<dbReference type="PANTHER" id="PTHR11070:SF2">
    <property type="entry name" value="ATP-DEPENDENT DNA HELICASE SRS2"/>
    <property type="match status" value="1"/>
</dbReference>
<dbReference type="CDD" id="cd17932">
    <property type="entry name" value="DEXQc_UvrD"/>
    <property type="match status" value="1"/>
</dbReference>
<evidence type="ECO:0000259" key="14">
    <source>
        <dbReference type="PROSITE" id="PS51198"/>
    </source>
</evidence>
<evidence type="ECO:0000256" key="9">
    <source>
        <dbReference type="ARBA" id="ARBA00034617"/>
    </source>
</evidence>
<dbReference type="InterPro" id="IPR000212">
    <property type="entry name" value="DNA_helicase_UvrD/REP"/>
</dbReference>
<sequence length="787" mass="88964">MITECSNRFQLYKQKILTQRFARMNDMQCQAVFQVEGPLLILAGAGSGKTTVLVNRIANLVEFGNAYWEEDVPPYITEEDMDFLERVADGSEEDDGRLRELIACRPAKPWQILAITFTNKAAGELKERLFAMLGEDAADIQASTFHSACVRILRREIEHLGYGRSFTIYDTDDSIRVIKEQLKALRVDEKSFSPRSILSFIGQAKDRMTTPEEMLSAAGGDYRNEVMAKVYDGYQKQLKAANALDFDDIITLTVRLFLENPEVLEHYQNRYRYIMVDEYQDTNHAQYMLVSLLAQRHHNICVVGDDDQSIYKFRGATIENIMSFEKQFPGAKVIRLEQNYRCTQTILDAANAVIENNTERKGKTLWTDNGAGEKVTVYRANDELEESKFVAETIMAGVNEGGKFSDNAILYRMNAQSNAIERAFVKSAIPYRIIGGVKFYERKEIKDVIAYLSVINNPRDTLRLKRIVNEPKRGIGDATLATCEEIAAQLDMGLFEVMAESDQYAPLSKKSRPLLEFARMMQDLMAQVDEVSLVETLDGLLEKTGYLTMLRQQGFEGQGRIENIEELKSNMVKYMEENEDATLSGFLEEIALYTDLDSYNADTDAVVMMTLHSAKGLEFPNVFIVGMEEGIFPGIQAMHHPAEVEEERRLAYVGITRAKKRLYLCNSSQRLIFGQTARNRPSRFLKEVPQELCDVHDQTLLARKLTGSNKVAPKRPQHAQNNIGVAAQHTGTTIALSPGDRVKHKVFGEGMILSVTPMGNDHLVEIAFEKVGTKKIMSNFAKLTKLS</sequence>
<dbReference type="GO" id="GO:0003677">
    <property type="term" value="F:DNA binding"/>
    <property type="evidence" value="ECO:0007669"/>
    <property type="project" value="UniProtKB-KW"/>
</dbReference>
<evidence type="ECO:0000256" key="12">
    <source>
        <dbReference type="ARBA" id="ARBA00048988"/>
    </source>
</evidence>
<keyword evidence="8" id="KW-0413">Isomerase</keyword>
<keyword evidence="4 13" id="KW-0378">Hydrolase</keyword>
<protein>
    <recommendedName>
        <fullName evidence="2">ATP-dependent DNA helicase PcrA</fullName>
        <ecNumber evidence="10">5.6.2.4</ecNumber>
    </recommendedName>
    <alternativeName>
        <fullName evidence="11">DNA 3'-5' helicase PcrA</fullName>
    </alternativeName>
</protein>
<dbReference type="GO" id="GO:0000725">
    <property type="term" value="P:recombinational repair"/>
    <property type="evidence" value="ECO:0007669"/>
    <property type="project" value="TreeGrafter"/>
</dbReference>
<accession>A0A6N2T2W3</accession>
<dbReference type="InterPro" id="IPR014016">
    <property type="entry name" value="UvrD-like_ATP-bd"/>
</dbReference>
<dbReference type="Gene3D" id="1.10.486.10">
    <property type="entry name" value="PCRA, domain 4"/>
    <property type="match status" value="1"/>
</dbReference>
<dbReference type="FunFam" id="1.10.486.10:FF:000003">
    <property type="entry name" value="ATP-dependent DNA helicase"/>
    <property type="match status" value="1"/>
</dbReference>
<dbReference type="Gene3D" id="3.40.50.300">
    <property type="entry name" value="P-loop containing nucleotide triphosphate hydrolases"/>
    <property type="match status" value="2"/>
</dbReference>
<comment type="similarity">
    <text evidence="1">Belongs to the helicase family. UvrD subfamily.</text>
</comment>
<dbReference type="Gene3D" id="1.10.10.160">
    <property type="match status" value="1"/>
</dbReference>
<evidence type="ECO:0000256" key="7">
    <source>
        <dbReference type="ARBA" id="ARBA00023125"/>
    </source>
</evidence>
<evidence type="ECO:0000256" key="13">
    <source>
        <dbReference type="PROSITE-ProRule" id="PRU00560"/>
    </source>
</evidence>
<feature type="binding site" evidence="13">
    <location>
        <begin position="43"/>
        <end position="50"/>
    </location>
    <ligand>
        <name>ATP</name>
        <dbReference type="ChEBI" id="CHEBI:30616"/>
    </ligand>
</feature>
<comment type="catalytic activity">
    <reaction evidence="12">
        <text>ATP + H2O = ADP + phosphate + H(+)</text>
        <dbReference type="Rhea" id="RHEA:13065"/>
        <dbReference type="ChEBI" id="CHEBI:15377"/>
        <dbReference type="ChEBI" id="CHEBI:15378"/>
        <dbReference type="ChEBI" id="CHEBI:30616"/>
        <dbReference type="ChEBI" id="CHEBI:43474"/>
        <dbReference type="ChEBI" id="CHEBI:456216"/>
        <dbReference type="EC" id="5.6.2.4"/>
    </reaction>
</comment>
<organism evidence="16">
    <name type="scientific">uncultured Anaerotruncus sp</name>
    <dbReference type="NCBI Taxonomy" id="905011"/>
    <lineage>
        <taxon>Bacteria</taxon>
        <taxon>Bacillati</taxon>
        <taxon>Bacillota</taxon>
        <taxon>Clostridia</taxon>
        <taxon>Eubacteriales</taxon>
        <taxon>Oscillospiraceae</taxon>
        <taxon>Anaerotruncus</taxon>
        <taxon>environmental samples</taxon>
    </lineage>
</organism>
<proteinExistence type="inferred from homology"/>
<keyword evidence="5 13" id="KW-0347">Helicase</keyword>
<dbReference type="FunFam" id="1.10.10.160:FF:000001">
    <property type="entry name" value="ATP-dependent DNA helicase"/>
    <property type="match status" value="1"/>
</dbReference>
<evidence type="ECO:0000256" key="1">
    <source>
        <dbReference type="ARBA" id="ARBA00009922"/>
    </source>
</evidence>
<keyword evidence="7" id="KW-0238">DNA-binding</keyword>
<dbReference type="InterPro" id="IPR014017">
    <property type="entry name" value="DNA_helicase_UvrD-like_C"/>
</dbReference>
<evidence type="ECO:0000256" key="2">
    <source>
        <dbReference type="ARBA" id="ARBA00014807"/>
    </source>
</evidence>
<evidence type="ECO:0000256" key="8">
    <source>
        <dbReference type="ARBA" id="ARBA00023235"/>
    </source>
</evidence>
<dbReference type="InterPro" id="IPR013986">
    <property type="entry name" value="DExx_box_DNA_helicase_dom_sf"/>
</dbReference>
<dbReference type="PROSITE" id="PS51198">
    <property type="entry name" value="UVRD_HELICASE_ATP_BIND"/>
    <property type="match status" value="1"/>
</dbReference>
<evidence type="ECO:0000256" key="6">
    <source>
        <dbReference type="ARBA" id="ARBA00022840"/>
    </source>
</evidence>
<dbReference type="Pfam" id="PF00580">
    <property type="entry name" value="UvrD-helicase"/>
    <property type="match status" value="2"/>
</dbReference>
<dbReference type="GO" id="GO:0043138">
    <property type="term" value="F:3'-5' DNA helicase activity"/>
    <property type="evidence" value="ECO:0007669"/>
    <property type="project" value="UniProtKB-EC"/>
</dbReference>
<gene>
    <name evidence="16" type="primary">pcrA</name>
    <name evidence="16" type="ORF">AULFYP135_01227</name>
</gene>
<dbReference type="GO" id="GO:0016787">
    <property type="term" value="F:hydrolase activity"/>
    <property type="evidence" value="ECO:0007669"/>
    <property type="project" value="UniProtKB-UniRule"/>
</dbReference>
<feature type="domain" description="UvrD-like helicase C-terminal" evidence="15">
    <location>
        <begin position="344"/>
        <end position="616"/>
    </location>
</feature>
<evidence type="ECO:0000256" key="11">
    <source>
        <dbReference type="ARBA" id="ARBA00034900"/>
    </source>
</evidence>
<keyword evidence="6 13" id="KW-0067">ATP-binding</keyword>
<dbReference type="PANTHER" id="PTHR11070">
    <property type="entry name" value="UVRD / RECB / PCRA DNA HELICASE FAMILY MEMBER"/>
    <property type="match status" value="1"/>
</dbReference>
<dbReference type="CDD" id="cd18807">
    <property type="entry name" value="SF1_C_UvrD"/>
    <property type="match status" value="1"/>
</dbReference>
<evidence type="ECO:0000256" key="5">
    <source>
        <dbReference type="ARBA" id="ARBA00022806"/>
    </source>
</evidence>
<evidence type="ECO:0000259" key="15">
    <source>
        <dbReference type="PROSITE" id="PS51217"/>
    </source>
</evidence>
<dbReference type="InterPro" id="IPR027417">
    <property type="entry name" value="P-loop_NTPase"/>
</dbReference>
<dbReference type="GO" id="GO:0009314">
    <property type="term" value="P:response to radiation"/>
    <property type="evidence" value="ECO:0007669"/>
    <property type="project" value="UniProtKB-ARBA"/>
</dbReference>
<evidence type="ECO:0000313" key="16">
    <source>
        <dbReference type="EMBL" id="VYS99739.1"/>
    </source>
</evidence>
<dbReference type="Pfam" id="PF13361">
    <property type="entry name" value="UvrD_C"/>
    <property type="match status" value="1"/>
</dbReference>
<dbReference type="PROSITE" id="PS51217">
    <property type="entry name" value="UVRD_HELICASE_CTER"/>
    <property type="match status" value="1"/>
</dbReference>
<evidence type="ECO:0000256" key="3">
    <source>
        <dbReference type="ARBA" id="ARBA00022741"/>
    </source>
</evidence>
<reference evidence="16" key="1">
    <citation type="submission" date="2019-11" db="EMBL/GenBank/DDBJ databases">
        <authorList>
            <person name="Feng L."/>
        </authorList>
    </citation>
    <scope>NUCLEOTIDE SEQUENCE</scope>
    <source>
        <strain evidence="16">AundefinedLFYP135</strain>
    </source>
</reference>
<evidence type="ECO:0000256" key="4">
    <source>
        <dbReference type="ARBA" id="ARBA00022801"/>
    </source>
</evidence>
<dbReference type="SUPFAM" id="SSF52540">
    <property type="entry name" value="P-loop containing nucleoside triphosphate hydrolases"/>
    <property type="match status" value="1"/>
</dbReference>
<comment type="catalytic activity">
    <reaction evidence="9">
        <text>Couples ATP hydrolysis with the unwinding of duplex DNA by translocating in the 3'-5' direction.</text>
        <dbReference type="EC" id="5.6.2.4"/>
    </reaction>
</comment>
<dbReference type="GO" id="GO:0033202">
    <property type="term" value="C:DNA helicase complex"/>
    <property type="evidence" value="ECO:0007669"/>
    <property type="project" value="TreeGrafter"/>
</dbReference>
<dbReference type="AlphaFoldDB" id="A0A6N2T2W3"/>
<dbReference type="GO" id="GO:0005524">
    <property type="term" value="F:ATP binding"/>
    <property type="evidence" value="ECO:0007669"/>
    <property type="project" value="UniProtKB-UniRule"/>
</dbReference>